<dbReference type="Ensembl" id="ENSEBUT00000005898.1">
    <property type="protein sequence ID" value="ENSEBUP00000005460.1"/>
    <property type="gene ID" value="ENSEBUG00000003708.1"/>
</dbReference>
<dbReference type="AlphaFoldDB" id="A0A8C4NC45"/>
<dbReference type="GO" id="GO:0007268">
    <property type="term" value="P:chemical synaptic transmission"/>
    <property type="evidence" value="ECO:0007669"/>
    <property type="project" value="TreeGrafter"/>
</dbReference>
<feature type="transmembrane region" description="Helical" evidence="7">
    <location>
        <begin position="448"/>
        <end position="467"/>
    </location>
</feature>
<keyword evidence="10" id="KW-1185">Reference proteome</keyword>
<keyword evidence="3 7" id="KW-0812">Transmembrane</keyword>
<evidence type="ECO:0000259" key="8">
    <source>
        <dbReference type="PROSITE" id="PS50156"/>
    </source>
</evidence>
<evidence type="ECO:0000313" key="10">
    <source>
        <dbReference type="Proteomes" id="UP000694388"/>
    </source>
</evidence>
<feature type="transmembrane region" description="Helical" evidence="7">
    <location>
        <begin position="418"/>
        <end position="441"/>
    </location>
</feature>
<accession>A0A8C4NC45</accession>
<dbReference type="OMA" id="IAYTHAQ"/>
<evidence type="ECO:0000256" key="3">
    <source>
        <dbReference type="ARBA" id="ARBA00022692"/>
    </source>
</evidence>
<feature type="transmembrane region" description="Helical" evidence="7">
    <location>
        <begin position="519"/>
        <end position="537"/>
    </location>
</feature>
<dbReference type="Gene3D" id="1.20.1640.10">
    <property type="entry name" value="Multidrug efflux transporter AcrB transmembrane domain"/>
    <property type="match status" value="2"/>
</dbReference>
<protein>
    <submittedName>
        <fullName evidence="9">Patched domain containing 1</fullName>
    </submittedName>
</protein>
<feature type="transmembrane region" description="Helical" evidence="7">
    <location>
        <begin position="43"/>
        <end position="63"/>
    </location>
</feature>
<dbReference type="GeneTree" id="ENSGT00940000157080"/>
<organism evidence="9 10">
    <name type="scientific">Eptatretus burgeri</name>
    <name type="common">Inshore hagfish</name>
    <dbReference type="NCBI Taxonomy" id="7764"/>
    <lineage>
        <taxon>Eukaryota</taxon>
        <taxon>Metazoa</taxon>
        <taxon>Chordata</taxon>
        <taxon>Craniata</taxon>
        <taxon>Vertebrata</taxon>
        <taxon>Cyclostomata</taxon>
        <taxon>Myxini</taxon>
        <taxon>Myxiniformes</taxon>
        <taxon>Myxinidae</taxon>
        <taxon>Eptatretinae</taxon>
        <taxon>Eptatretus</taxon>
    </lineage>
</organism>
<sequence>MRDPVRTKPWLGLLGLLTFVLSSLTTAGILNLSAGRFNSTLVGLPFIVIGHGIHGMFEMLWAWRKTKEEEPVRERLSTVYADALVTYTLTTLTYLVTFGLAASPFSNLGVIKVFSRAVCLAVVFNYLYLLCFFGSCLVFSGYLERKAYHGLYCVKVVPSIHEGEDTEAPPSGWCYPTLRFYHHHDNNRHTPGASTSDVHNFHVLVWFLREFVAKWVTNTYVRPFMVLLYLIYVSFAMMGCLQTELPCDLSVLLPVKSQTLRYRAVHQTFFGSLTPIIGLYVYEPLAYWNASVRAEIGDITGGFVRLSWLEEFTLFLDHHNDSVNVSKEHFLRSLLGPFLHAPDYARFADDLVLNHSARPSPEIKASRIFLAARTTNRSNASSLQALLETLRLLSVSTDLHFIAYSPSFIFVDRCAASLSGALAIPCVSFVFLLVLSALVVVEPLGNAWVIVCVASVEFGTIGYLTLWGVDLDYVSVLCLNFALSYAAGHCSTIAFAFVSGRELTRTRWTQLALELQGAPVVQSLLCFTIAVLPLALVPSNLTYTMFRCYLAAGLSTILHVLVILPVMLTFFPPSKKARQQKKRCEQHEEIECVELHCENRVMADQVTAL</sequence>
<comment type="subcellular location">
    <subcellularLocation>
        <location evidence="1">Membrane</location>
        <topology evidence="1">Multi-pass membrane protein</topology>
    </subcellularLocation>
</comment>
<keyword evidence="4 7" id="KW-1133">Transmembrane helix</keyword>
<evidence type="ECO:0000256" key="6">
    <source>
        <dbReference type="ARBA" id="ARBA00023180"/>
    </source>
</evidence>
<keyword evidence="6" id="KW-0325">Glycoprotein</keyword>
<evidence type="ECO:0000256" key="7">
    <source>
        <dbReference type="SAM" id="Phobius"/>
    </source>
</evidence>
<reference evidence="9" key="2">
    <citation type="submission" date="2025-09" db="UniProtKB">
        <authorList>
            <consortium name="Ensembl"/>
        </authorList>
    </citation>
    <scope>IDENTIFICATION</scope>
</reference>
<dbReference type="InterPro" id="IPR051697">
    <property type="entry name" value="Patched_domain-protein"/>
</dbReference>
<name>A0A8C4NC45_EPTBU</name>
<evidence type="ECO:0000256" key="2">
    <source>
        <dbReference type="ARBA" id="ARBA00005585"/>
    </source>
</evidence>
<feature type="domain" description="SSD" evidence="8">
    <location>
        <begin position="1"/>
        <end position="139"/>
    </location>
</feature>
<evidence type="ECO:0000256" key="4">
    <source>
        <dbReference type="ARBA" id="ARBA00022989"/>
    </source>
</evidence>
<dbReference type="InterPro" id="IPR003392">
    <property type="entry name" value="PTHD_SSD"/>
</dbReference>
<feature type="transmembrane region" description="Helical" evidence="7">
    <location>
        <begin position="219"/>
        <end position="238"/>
    </location>
</feature>
<feature type="transmembrane region" description="Helical" evidence="7">
    <location>
        <begin position="114"/>
        <end position="139"/>
    </location>
</feature>
<dbReference type="GO" id="GO:0005886">
    <property type="term" value="C:plasma membrane"/>
    <property type="evidence" value="ECO:0007669"/>
    <property type="project" value="TreeGrafter"/>
</dbReference>
<dbReference type="PROSITE" id="PS50156">
    <property type="entry name" value="SSD"/>
    <property type="match status" value="1"/>
</dbReference>
<evidence type="ECO:0000313" key="9">
    <source>
        <dbReference type="Ensembl" id="ENSEBUP00000005460.1"/>
    </source>
</evidence>
<evidence type="ECO:0000256" key="1">
    <source>
        <dbReference type="ARBA" id="ARBA00004141"/>
    </source>
</evidence>
<proteinExistence type="inferred from homology"/>
<dbReference type="SUPFAM" id="SSF82866">
    <property type="entry name" value="Multidrug efflux transporter AcrB transmembrane domain"/>
    <property type="match status" value="2"/>
</dbReference>
<feature type="transmembrane region" description="Helical" evidence="7">
    <location>
        <begin position="473"/>
        <end position="498"/>
    </location>
</feature>
<reference evidence="9" key="1">
    <citation type="submission" date="2025-08" db="UniProtKB">
        <authorList>
            <consortium name="Ensembl"/>
        </authorList>
    </citation>
    <scope>IDENTIFICATION</scope>
</reference>
<evidence type="ECO:0000256" key="5">
    <source>
        <dbReference type="ARBA" id="ARBA00023136"/>
    </source>
</evidence>
<dbReference type="Proteomes" id="UP000694388">
    <property type="component" value="Unplaced"/>
</dbReference>
<keyword evidence="5 7" id="KW-0472">Membrane</keyword>
<dbReference type="PANTHER" id="PTHR10796">
    <property type="entry name" value="PATCHED-RELATED"/>
    <property type="match status" value="1"/>
</dbReference>
<dbReference type="Pfam" id="PF02460">
    <property type="entry name" value="Patched"/>
    <property type="match status" value="1"/>
</dbReference>
<feature type="transmembrane region" description="Helical" evidence="7">
    <location>
        <begin position="549"/>
        <end position="571"/>
    </location>
</feature>
<dbReference type="GO" id="GO:0045202">
    <property type="term" value="C:synapse"/>
    <property type="evidence" value="ECO:0007669"/>
    <property type="project" value="TreeGrafter"/>
</dbReference>
<feature type="transmembrane region" description="Helical" evidence="7">
    <location>
        <begin position="84"/>
        <end position="102"/>
    </location>
</feature>
<comment type="similarity">
    <text evidence="2">Belongs to the patched family.</text>
</comment>
<dbReference type="InterPro" id="IPR000731">
    <property type="entry name" value="SSD"/>
</dbReference>
<dbReference type="PANTHER" id="PTHR10796:SF36">
    <property type="entry name" value="PATCHED DOMAIN-CONTAINING PROTEIN 1"/>
    <property type="match status" value="1"/>
</dbReference>
<dbReference type="GO" id="GO:0050890">
    <property type="term" value="P:cognition"/>
    <property type="evidence" value="ECO:0007669"/>
    <property type="project" value="TreeGrafter"/>
</dbReference>